<comment type="caution">
    <text evidence="1">The sequence shown here is derived from an EMBL/GenBank/DDBJ whole genome shotgun (WGS) entry which is preliminary data.</text>
</comment>
<evidence type="ECO:0000313" key="2">
    <source>
        <dbReference type="Proteomes" id="UP000194606"/>
    </source>
</evidence>
<sequence length="77" mass="9477">MLKKDKKTWYKFRKVQLILGGILFLLFMISMFTFHFISFLLFFVFSLVEFIVTILCWKVEPNWYEEIRNESKLKDVK</sequence>
<dbReference type="AlphaFoldDB" id="A0A252CF92"/>
<proteinExistence type="predicted"/>
<accession>A0A252CF92</accession>
<dbReference type="EMBL" id="MUIZ01000001">
    <property type="protein sequence ID" value="OUK05224.1"/>
    <property type="molecule type" value="Genomic_DNA"/>
</dbReference>
<organism evidence="1 2">
    <name type="scientific">Lactococcus petauri</name>
    <dbReference type="NCBI Taxonomy" id="1940789"/>
    <lineage>
        <taxon>Bacteria</taxon>
        <taxon>Bacillati</taxon>
        <taxon>Bacillota</taxon>
        <taxon>Bacilli</taxon>
        <taxon>Lactobacillales</taxon>
        <taxon>Streptococcaceae</taxon>
        <taxon>Lactococcus</taxon>
    </lineage>
</organism>
<reference evidence="1 2" key="1">
    <citation type="submission" date="2017-02" db="EMBL/GenBank/DDBJ databases">
        <authorList>
            <person name="Peterson S.W."/>
        </authorList>
    </citation>
    <scope>NUCLEOTIDE SEQUENCE [LARGE SCALE GENOMIC DNA]</scope>
    <source>
        <strain evidence="1">159469</strain>
    </source>
</reference>
<protein>
    <submittedName>
        <fullName evidence="1">Uncharacterized protein</fullName>
    </submittedName>
</protein>
<dbReference type="Proteomes" id="UP000194606">
    <property type="component" value="Unassembled WGS sequence"/>
</dbReference>
<evidence type="ECO:0000313" key="1">
    <source>
        <dbReference type="EMBL" id="OUK05224.1"/>
    </source>
</evidence>
<dbReference type="RefSeq" id="WP_086581986.1">
    <property type="nucleotide sequence ID" value="NZ_MUIZ01000001.1"/>
</dbReference>
<name>A0A252CF92_9LACT</name>
<gene>
    <name evidence="1" type="ORF">BZZ03_00470</name>
</gene>